<dbReference type="RefSeq" id="WP_006067100.1">
    <property type="nucleotide sequence ID" value="NZ_CP031306.1"/>
</dbReference>
<dbReference type="GO" id="GO:0046872">
    <property type="term" value="F:metal ion binding"/>
    <property type="evidence" value="ECO:0007669"/>
    <property type="project" value="UniProtKB-KW"/>
</dbReference>
<dbReference type="Proteomes" id="UP000296822">
    <property type="component" value="Plasmid unnamed1"/>
</dbReference>
<dbReference type="Pfam" id="PF01522">
    <property type="entry name" value="Polysacc_deac_1"/>
    <property type="match status" value="1"/>
</dbReference>
<organism evidence="4 5">
    <name type="scientific">Natronorubrum bangense</name>
    <dbReference type="NCBI Taxonomy" id="61858"/>
    <lineage>
        <taxon>Archaea</taxon>
        <taxon>Methanobacteriati</taxon>
        <taxon>Methanobacteriota</taxon>
        <taxon>Stenosarchaea group</taxon>
        <taxon>Halobacteria</taxon>
        <taxon>Halobacteriales</taxon>
        <taxon>Natrialbaceae</taxon>
        <taxon>Natronorubrum</taxon>
    </lineage>
</organism>
<dbReference type="GO" id="GO:0016020">
    <property type="term" value="C:membrane"/>
    <property type="evidence" value="ECO:0007669"/>
    <property type="project" value="TreeGrafter"/>
</dbReference>
<dbReference type="KEGG" id="nbg:DV706_19075"/>
<dbReference type="InterPro" id="IPR050248">
    <property type="entry name" value="Polysacc_deacetylase_ArnD"/>
</dbReference>
<dbReference type="GeneID" id="39853384"/>
<name>A0A4D6HUN4_9EURY</name>
<keyword evidence="1" id="KW-0479">Metal-binding</keyword>
<protein>
    <recommendedName>
        <fullName evidence="3">NodB homology domain-containing protein</fullName>
    </recommendedName>
</protein>
<dbReference type="EMBL" id="CP031306">
    <property type="protein sequence ID" value="QCC56597.1"/>
    <property type="molecule type" value="Genomic_DNA"/>
</dbReference>
<dbReference type="PANTHER" id="PTHR10587:SF133">
    <property type="entry name" value="CHITIN DEACETYLASE 1-RELATED"/>
    <property type="match status" value="1"/>
</dbReference>
<dbReference type="PANTHER" id="PTHR10587">
    <property type="entry name" value="GLYCOSYL TRANSFERASE-RELATED"/>
    <property type="match status" value="1"/>
</dbReference>
<dbReference type="SUPFAM" id="SSF88713">
    <property type="entry name" value="Glycoside hydrolase/deacetylase"/>
    <property type="match status" value="1"/>
</dbReference>
<dbReference type="AlphaFoldDB" id="A0A4D6HUN4"/>
<dbReference type="Gene3D" id="3.20.20.370">
    <property type="entry name" value="Glycoside hydrolase/deacetylase"/>
    <property type="match status" value="1"/>
</dbReference>
<gene>
    <name evidence="4" type="ORF">DV706_19075</name>
</gene>
<dbReference type="PROSITE" id="PS51677">
    <property type="entry name" value="NODB"/>
    <property type="match status" value="1"/>
</dbReference>
<keyword evidence="2" id="KW-0378">Hydrolase</keyword>
<evidence type="ECO:0000256" key="1">
    <source>
        <dbReference type="ARBA" id="ARBA00022723"/>
    </source>
</evidence>
<proteinExistence type="predicted"/>
<feature type="domain" description="NodB homology" evidence="3">
    <location>
        <begin position="28"/>
        <end position="245"/>
    </location>
</feature>
<dbReference type="GO" id="GO:0005975">
    <property type="term" value="P:carbohydrate metabolic process"/>
    <property type="evidence" value="ECO:0007669"/>
    <property type="project" value="InterPro"/>
</dbReference>
<keyword evidence="4" id="KW-0614">Plasmid</keyword>
<dbReference type="GO" id="GO:0016810">
    <property type="term" value="F:hydrolase activity, acting on carbon-nitrogen (but not peptide) bonds"/>
    <property type="evidence" value="ECO:0007669"/>
    <property type="project" value="InterPro"/>
</dbReference>
<geneLocation type="plasmid" evidence="4">
    <name>unnamed1</name>
</geneLocation>
<dbReference type="InterPro" id="IPR011330">
    <property type="entry name" value="Glyco_hydro/deAcase_b/a-brl"/>
</dbReference>
<accession>A0A4D6HUN4</accession>
<sequence>MRPADDATLREFETWLSLLTDGELPERHKWKAWFCVAEYEQPDFEAVSAMLRDNNASGSFVFLGRDAEEQAESMEMLDADGHEIAFHSHRHHTYAELSYDDAHDAITTGLAAIEDATGLSPDGFFAPFLDLSDGTVQVIEEVGFDWVLGRTDHEPDGIEITPPVIPFDTTLLEDHSPSEMMGQLREKADAGESPFLFHPPVIEFEDGMDALEEWIQAVEPVTVAEQIASGGTGMVLDCVRPVRIK</sequence>
<evidence type="ECO:0000256" key="2">
    <source>
        <dbReference type="ARBA" id="ARBA00022801"/>
    </source>
</evidence>
<evidence type="ECO:0000313" key="4">
    <source>
        <dbReference type="EMBL" id="QCC56597.1"/>
    </source>
</evidence>
<reference evidence="4 5" key="1">
    <citation type="journal article" date="2019" name="Nat. Commun.">
        <title>A new type of DNA phosphorothioation-based antiviral system in archaea.</title>
        <authorList>
            <person name="Xiong L."/>
            <person name="Liu S."/>
            <person name="Chen S."/>
            <person name="Xiao Y."/>
            <person name="Zhu B."/>
            <person name="Gao Y."/>
            <person name="Zhang Y."/>
            <person name="Chen B."/>
            <person name="Luo J."/>
            <person name="Deng Z."/>
            <person name="Chen X."/>
            <person name="Wang L."/>
            <person name="Chen S."/>
        </authorList>
    </citation>
    <scope>NUCLEOTIDE SEQUENCE [LARGE SCALE GENOMIC DNA]</scope>
    <source>
        <strain evidence="4 5">JCM 10635</strain>
        <plasmid evidence="4 5">unnamed1</plasmid>
    </source>
</reference>
<evidence type="ECO:0000313" key="5">
    <source>
        <dbReference type="Proteomes" id="UP000296822"/>
    </source>
</evidence>
<evidence type="ECO:0000259" key="3">
    <source>
        <dbReference type="PROSITE" id="PS51677"/>
    </source>
</evidence>
<dbReference type="InterPro" id="IPR002509">
    <property type="entry name" value="NODB_dom"/>
</dbReference>